<feature type="compositionally biased region" description="Polar residues" evidence="1">
    <location>
        <begin position="46"/>
        <end position="61"/>
    </location>
</feature>
<protein>
    <submittedName>
        <fullName evidence="2">Uncharacterized protein</fullName>
    </submittedName>
</protein>
<gene>
    <name evidence="2" type="ORF">BC936DRAFT_144863</name>
</gene>
<keyword evidence="3" id="KW-1185">Reference proteome</keyword>
<organism evidence="2 3">
    <name type="scientific">Jimgerdemannia flammicorona</name>
    <dbReference type="NCBI Taxonomy" id="994334"/>
    <lineage>
        <taxon>Eukaryota</taxon>
        <taxon>Fungi</taxon>
        <taxon>Fungi incertae sedis</taxon>
        <taxon>Mucoromycota</taxon>
        <taxon>Mucoromycotina</taxon>
        <taxon>Endogonomycetes</taxon>
        <taxon>Endogonales</taxon>
        <taxon>Endogonaceae</taxon>
        <taxon>Jimgerdemannia</taxon>
    </lineage>
</organism>
<accession>A0A433DBG0</accession>
<proteinExistence type="predicted"/>
<comment type="caution">
    <text evidence="2">The sequence shown here is derived from an EMBL/GenBank/DDBJ whole genome shotgun (WGS) entry which is preliminary data.</text>
</comment>
<dbReference type="AlphaFoldDB" id="A0A433DBG0"/>
<feature type="region of interest" description="Disordered" evidence="1">
    <location>
        <begin position="1"/>
        <end position="61"/>
    </location>
</feature>
<feature type="compositionally biased region" description="Polar residues" evidence="1">
    <location>
        <begin position="1"/>
        <end position="18"/>
    </location>
</feature>
<reference evidence="2 3" key="1">
    <citation type="journal article" date="2018" name="New Phytol.">
        <title>Phylogenomics of Endogonaceae and evolution of mycorrhizas within Mucoromycota.</title>
        <authorList>
            <person name="Chang Y."/>
            <person name="Desiro A."/>
            <person name="Na H."/>
            <person name="Sandor L."/>
            <person name="Lipzen A."/>
            <person name="Clum A."/>
            <person name="Barry K."/>
            <person name="Grigoriev I.V."/>
            <person name="Martin F.M."/>
            <person name="Stajich J.E."/>
            <person name="Smith M.E."/>
            <person name="Bonito G."/>
            <person name="Spatafora J.W."/>
        </authorList>
    </citation>
    <scope>NUCLEOTIDE SEQUENCE [LARGE SCALE GENOMIC DNA]</scope>
    <source>
        <strain evidence="2 3">GMNB39</strain>
    </source>
</reference>
<name>A0A433DBG0_9FUNG</name>
<dbReference type="Proteomes" id="UP000268093">
    <property type="component" value="Unassembled WGS sequence"/>
</dbReference>
<evidence type="ECO:0000313" key="2">
    <source>
        <dbReference type="EMBL" id="RUP48181.1"/>
    </source>
</evidence>
<dbReference type="EMBL" id="RBNI01003617">
    <property type="protein sequence ID" value="RUP48181.1"/>
    <property type="molecule type" value="Genomic_DNA"/>
</dbReference>
<evidence type="ECO:0000313" key="3">
    <source>
        <dbReference type="Proteomes" id="UP000268093"/>
    </source>
</evidence>
<evidence type="ECO:0000256" key="1">
    <source>
        <dbReference type="SAM" id="MobiDB-lite"/>
    </source>
</evidence>
<sequence length="61" mass="6797">MSPTPRASMPSKRSSGYSTDLLPNVPDFHHRQLHGDAQRPKFDLTLSPSSSTNPCLTAWWS</sequence>
<feature type="compositionally biased region" description="Basic and acidic residues" evidence="1">
    <location>
        <begin position="27"/>
        <end position="42"/>
    </location>
</feature>